<keyword evidence="1 5" id="KW-0349">Heme</keyword>
<comment type="caution">
    <text evidence="7">The sequence shown here is derived from an EMBL/GenBank/DDBJ whole genome shotgun (WGS) entry which is preliminary data.</text>
</comment>
<dbReference type="PANTHER" id="PTHR19359:SF135">
    <property type="entry name" value="CYTOCHROME B5 ISOFORM E"/>
    <property type="match status" value="1"/>
</dbReference>
<protein>
    <recommendedName>
        <fullName evidence="6">Cytochrome b5 heme-binding domain-containing protein</fullName>
    </recommendedName>
</protein>
<dbReference type="PANTHER" id="PTHR19359">
    <property type="entry name" value="CYTOCHROME B5"/>
    <property type="match status" value="1"/>
</dbReference>
<dbReference type="GO" id="GO:0016020">
    <property type="term" value="C:membrane"/>
    <property type="evidence" value="ECO:0007669"/>
    <property type="project" value="TreeGrafter"/>
</dbReference>
<evidence type="ECO:0000256" key="4">
    <source>
        <dbReference type="ARBA" id="ARBA00038168"/>
    </source>
</evidence>
<dbReference type="Gene3D" id="3.10.120.10">
    <property type="entry name" value="Cytochrome b5-like heme/steroid binding domain"/>
    <property type="match status" value="1"/>
</dbReference>
<sequence length="200" mass="22929">MVASDEDITPLMEKTVDWKRRFKEVVGVNENHEFMVEEIKMCLIVSSEVATIDFELSTLAQRRALNSSTNKAVTTHYLVYDVAPFMEDHPGGDEVLLAETGKDTTSDFEDVGHSDDAQGMIDKYYIVRIWDSNVNSNFNSNVNSLKQCPIMWKTMFVRIVHYTNILIFVKVFALKPSSYPTYLDPRALNQLSSTTRQMKR</sequence>
<dbReference type="SMART" id="SM01117">
    <property type="entry name" value="Cyt-b5"/>
    <property type="match status" value="1"/>
</dbReference>
<dbReference type="EMBL" id="CAKMRJ010002585">
    <property type="protein sequence ID" value="CAH1429236.1"/>
    <property type="molecule type" value="Genomic_DNA"/>
</dbReference>
<evidence type="ECO:0000313" key="8">
    <source>
        <dbReference type="Proteomes" id="UP001157418"/>
    </source>
</evidence>
<evidence type="ECO:0000256" key="1">
    <source>
        <dbReference type="ARBA" id="ARBA00022617"/>
    </source>
</evidence>
<proteinExistence type="inferred from homology"/>
<evidence type="ECO:0000256" key="2">
    <source>
        <dbReference type="ARBA" id="ARBA00022723"/>
    </source>
</evidence>
<dbReference type="PROSITE" id="PS00191">
    <property type="entry name" value="CYTOCHROME_B5_1"/>
    <property type="match status" value="1"/>
</dbReference>
<evidence type="ECO:0000313" key="7">
    <source>
        <dbReference type="EMBL" id="CAH1429236.1"/>
    </source>
</evidence>
<name>A0AAU9MUT5_9ASTR</name>
<dbReference type="InterPro" id="IPR018506">
    <property type="entry name" value="Cyt_B5_heme-BS"/>
</dbReference>
<dbReference type="GO" id="GO:0046872">
    <property type="term" value="F:metal ion binding"/>
    <property type="evidence" value="ECO:0007669"/>
    <property type="project" value="UniProtKB-UniRule"/>
</dbReference>
<dbReference type="InterPro" id="IPR050668">
    <property type="entry name" value="Cytochrome_b5"/>
</dbReference>
<dbReference type="SUPFAM" id="SSF55856">
    <property type="entry name" value="Cytochrome b5-like heme/steroid binding domain"/>
    <property type="match status" value="1"/>
</dbReference>
<dbReference type="InterPro" id="IPR036400">
    <property type="entry name" value="Cyt_B5-like_heme/steroid_sf"/>
</dbReference>
<feature type="domain" description="Cytochrome b5 heme-binding" evidence="6">
    <location>
        <begin position="79"/>
        <end position="130"/>
    </location>
</feature>
<dbReference type="Pfam" id="PF00173">
    <property type="entry name" value="Cyt-b5"/>
    <property type="match status" value="1"/>
</dbReference>
<organism evidence="7 8">
    <name type="scientific">Lactuca virosa</name>
    <dbReference type="NCBI Taxonomy" id="75947"/>
    <lineage>
        <taxon>Eukaryota</taxon>
        <taxon>Viridiplantae</taxon>
        <taxon>Streptophyta</taxon>
        <taxon>Embryophyta</taxon>
        <taxon>Tracheophyta</taxon>
        <taxon>Spermatophyta</taxon>
        <taxon>Magnoliopsida</taxon>
        <taxon>eudicotyledons</taxon>
        <taxon>Gunneridae</taxon>
        <taxon>Pentapetalae</taxon>
        <taxon>asterids</taxon>
        <taxon>campanulids</taxon>
        <taxon>Asterales</taxon>
        <taxon>Asteraceae</taxon>
        <taxon>Cichorioideae</taxon>
        <taxon>Cichorieae</taxon>
        <taxon>Lactucinae</taxon>
        <taxon>Lactuca</taxon>
    </lineage>
</organism>
<evidence type="ECO:0000256" key="5">
    <source>
        <dbReference type="RuleBase" id="RU362121"/>
    </source>
</evidence>
<evidence type="ECO:0000256" key="3">
    <source>
        <dbReference type="ARBA" id="ARBA00023004"/>
    </source>
</evidence>
<reference evidence="7 8" key="1">
    <citation type="submission" date="2022-01" db="EMBL/GenBank/DDBJ databases">
        <authorList>
            <person name="Xiong W."/>
            <person name="Schranz E."/>
        </authorList>
    </citation>
    <scope>NUCLEOTIDE SEQUENCE [LARGE SCALE GENOMIC DNA]</scope>
</reference>
<comment type="similarity">
    <text evidence="4 5">Belongs to the cytochrome b5 family.</text>
</comment>
<evidence type="ECO:0000259" key="6">
    <source>
        <dbReference type="PROSITE" id="PS50255"/>
    </source>
</evidence>
<dbReference type="PROSITE" id="PS50255">
    <property type="entry name" value="CYTOCHROME_B5_2"/>
    <property type="match status" value="1"/>
</dbReference>
<keyword evidence="2 5" id="KW-0479">Metal-binding</keyword>
<keyword evidence="8" id="KW-1185">Reference proteome</keyword>
<dbReference type="AlphaFoldDB" id="A0AAU9MUT5"/>
<accession>A0AAU9MUT5</accession>
<dbReference type="GO" id="GO:0020037">
    <property type="term" value="F:heme binding"/>
    <property type="evidence" value="ECO:0007669"/>
    <property type="project" value="UniProtKB-UniRule"/>
</dbReference>
<keyword evidence="3 5" id="KW-0408">Iron</keyword>
<gene>
    <name evidence="7" type="ORF">LVIROSA_LOCUS16108</name>
</gene>
<dbReference type="PRINTS" id="PR00363">
    <property type="entry name" value="CYTOCHROMEB5"/>
</dbReference>
<dbReference type="InterPro" id="IPR001199">
    <property type="entry name" value="Cyt_B5-like_heme/steroid-bd"/>
</dbReference>
<dbReference type="Proteomes" id="UP001157418">
    <property type="component" value="Unassembled WGS sequence"/>
</dbReference>